<evidence type="ECO:0000313" key="4">
    <source>
        <dbReference type="Proteomes" id="UP000255423"/>
    </source>
</evidence>
<dbReference type="InterPro" id="IPR050078">
    <property type="entry name" value="Ribosomal_L11_MeTrfase_PrmA"/>
</dbReference>
<proteinExistence type="predicted"/>
<dbReference type="Proteomes" id="UP000255423">
    <property type="component" value="Unassembled WGS sequence"/>
</dbReference>
<keyword evidence="2 3" id="KW-0808">Transferase</keyword>
<dbReference type="GO" id="GO:0032259">
    <property type="term" value="P:methylation"/>
    <property type="evidence" value="ECO:0007669"/>
    <property type="project" value="UniProtKB-KW"/>
</dbReference>
<dbReference type="AlphaFoldDB" id="A0A380S5U0"/>
<reference evidence="3 4" key="1">
    <citation type="submission" date="2017-08" db="EMBL/GenBank/DDBJ databases">
        <authorList>
            <person name="de Groot N.N."/>
        </authorList>
    </citation>
    <scope>NUCLEOTIDE SEQUENCE [LARGE SCALE GENOMIC DNA]</scope>
    <source>
        <strain evidence="3 4">HM2</strain>
    </source>
</reference>
<sequence length="280" mass="31635">MQKIDTWYKAEGNCPDEEYEIASYLLFEAGVATLEELDPVTAGRTEFCFYTGDKAERDRIVAEFPQYNFKVTEEPAKDWDKWWRDRAQPVAVSEHLWVRPPWVEFTPEDPEAVVLELEAKTAFGTGEHETTSSCAALMENVDFKGKTVLDIGTGTGILAMFARRKGASLAVGTEIDPLTIPCIAENFERNGFGESDCVLGFLDAFKDGTKFDVILCNMIRSELWPLRDDIEDLLAEGGELIISGQLEVEKDYILKWFDEAGFKVSVERTKGEWWSVLARS</sequence>
<dbReference type="SUPFAM" id="SSF53335">
    <property type="entry name" value="S-adenosyl-L-methionine-dependent methyltransferases"/>
    <property type="match status" value="1"/>
</dbReference>
<dbReference type="EMBL" id="UHJL01000002">
    <property type="protein sequence ID" value="SUQ24274.1"/>
    <property type="molecule type" value="Genomic_DNA"/>
</dbReference>
<organism evidence="3 4">
    <name type="scientific">Fibrobacter succinogenes</name>
    <name type="common">Bacteroides succinogenes</name>
    <dbReference type="NCBI Taxonomy" id="833"/>
    <lineage>
        <taxon>Bacteria</taxon>
        <taxon>Pseudomonadati</taxon>
        <taxon>Fibrobacterota</taxon>
        <taxon>Fibrobacteria</taxon>
        <taxon>Fibrobacterales</taxon>
        <taxon>Fibrobacteraceae</taxon>
        <taxon>Fibrobacter</taxon>
    </lineage>
</organism>
<keyword evidence="3" id="KW-0687">Ribonucleoprotein</keyword>
<dbReference type="Pfam" id="PF06325">
    <property type="entry name" value="PrmA"/>
    <property type="match status" value="1"/>
</dbReference>
<evidence type="ECO:0000256" key="2">
    <source>
        <dbReference type="ARBA" id="ARBA00022679"/>
    </source>
</evidence>
<gene>
    <name evidence="3" type="ORF">SAMN05661053_1669</name>
</gene>
<dbReference type="InterPro" id="IPR029063">
    <property type="entry name" value="SAM-dependent_MTases_sf"/>
</dbReference>
<protein>
    <submittedName>
        <fullName evidence="3">Ribosomal protein L11 methyltransferase</fullName>
    </submittedName>
</protein>
<dbReference type="GO" id="GO:0008276">
    <property type="term" value="F:protein methyltransferase activity"/>
    <property type="evidence" value="ECO:0007669"/>
    <property type="project" value="TreeGrafter"/>
</dbReference>
<name>A0A380S5U0_FIBSU</name>
<dbReference type="GO" id="GO:0005840">
    <property type="term" value="C:ribosome"/>
    <property type="evidence" value="ECO:0007669"/>
    <property type="project" value="UniProtKB-KW"/>
</dbReference>
<keyword evidence="1 3" id="KW-0489">Methyltransferase</keyword>
<dbReference type="RefSeq" id="WP_109572812.1">
    <property type="nucleotide sequence ID" value="NZ_UHJL01000002.1"/>
</dbReference>
<accession>A0A380S5U0</accession>
<dbReference type="PANTHER" id="PTHR43648">
    <property type="entry name" value="ELECTRON TRANSFER FLAVOPROTEIN BETA SUBUNIT LYSINE METHYLTRANSFERASE"/>
    <property type="match status" value="1"/>
</dbReference>
<evidence type="ECO:0000313" key="3">
    <source>
        <dbReference type="EMBL" id="SUQ24274.1"/>
    </source>
</evidence>
<dbReference type="Gene3D" id="3.40.50.150">
    <property type="entry name" value="Vaccinia Virus protein VP39"/>
    <property type="match status" value="1"/>
</dbReference>
<keyword evidence="3" id="KW-0689">Ribosomal protein</keyword>
<dbReference type="PANTHER" id="PTHR43648:SF1">
    <property type="entry name" value="ELECTRON TRANSFER FLAVOPROTEIN BETA SUBUNIT LYSINE METHYLTRANSFERASE"/>
    <property type="match status" value="1"/>
</dbReference>
<dbReference type="CDD" id="cd02440">
    <property type="entry name" value="AdoMet_MTases"/>
    <property type="match status" value="1"/>
</dbReference>
<evidence type="ECO:0000256" key="1">
    <source>
        <dbReference type="ARBA" id="ARBA00022603"/>
    </source>
</evidence>